<reference evidence="2" key="1">
    <citation type="submission" date="2021-02" db="EMBL/GenBank/DDBJ databases">
        <title>Infant gut strain persistence is associated with maternal origin, phylogeny, and functional potential including surface adhesion and iron acquisition.</title>
        <authorList>
            <person name="Lou Y.C."/>
        </authorList>
    </citation>
    <scope>NUCLEOTIDE SEQUENCE</scope>
    <source>
        <strain evidence="2">L3_106_000M1_dasL3_106_000M1_concoct_15</strain>
    </source>
</reference>
<organism evidence="2 3">
    <name type="scientific">Acidaminococcus intestini</name>
    <dbReference type="NCBI Taxonomy" id="187327"/>
    <lineage>
        <taxon>Bacteria</taxon>
        <taxon>Bacillati</taxon>
        <taxon>Bacillota</taxon>
        <taxon>Negativicutes</taxon>
        <taxon>Acidaminococcales</taxon>
        <taxon>Acidaminococcaceae</taxon>
        <taxon>Acidaminococcus</taxon>
    </lineage>
</organism>
<dbReference type="InterPro" id="IPR005632">
    <property type="entry name" value="Chaperone_Skp"/>
</dbReference>
<dbReference type="InterPro" id="IPR024930">
    <property type="entry name" value="Skp_dom_sf"/>
</dbReference>
<dbReference type="Gene3D" id="3.30.910.20">
    <property type="entry name" value="Skp domain"/>
    <property type="match status" value="1"/>
</dbReference>
<feature type="signal peptide" evidence="1">
    <location>
        <begin position="1"/>
        <end position="18"/>
    </location>
</feature>
<dbReference type="SUPFAM" id="SSF111384">
    <property type="entry name" value="OmpH-like"/>
    <property type="match status" value="1"/>
</dbReference>
<proteinExistence type="predicted"/>
<dbReference type="GO" id="GO:0051082">
    <property type="term" value="F:unfolded protein binding"/>
    <property type="evidence" value="ECO:0007669"/>
    <property type="project" value="InterPro"/>
</dbReference>
<dbReference type="Proteomes" id="UP000754226">
    <property type="component" value="Unassembled WGS sequence"/>
</dbReference>
<dbReference type="SMART" id="SM00935">
    <property type="entry name" value="OmpH"/>
    <property type="match status" value="1"/>
</dbReference>
<gene>
    <name evidence="2" type="ORF">KHX13_00960</name>
</gene>
<evidence type="ECO:0000256" key="1">
    <source>
        <dbReference type="SAM" id="SignalP"/>
    </source>
</evidence>
<accession>A0A943EC05</accession>
<dbReference type="RefSeq" id="WP_296327516.1">
    <property type="nucleotide sequence ID" value="NZ_CATWGP010000001.1"/>
</dbReference>
<evidence type="ECO:0000313" key="3">
    <source>
        <dbReference type="Proteomes" id="UP000754226"/>
    </source>
</evidence>
<protein>
    <submittedName>
        <fullName evidence="2">OmpH family outer membrane protein</fullName>
    </submittedName>
</protein>
<dbReference type="AlphaFoldDB" id="A0A943EC05"/>
<sequence>MKKILAIGMIVMAIFAFGCGRNQQFGVVDMQKVQTDSEVFKNATKELQEKGKAMEDELAKETEGKSDEEAKKIYTEKSAKIRTFQAEQQNKVKSSFEAAAAQVAKEKNLGAILVKEAVPQGGVDVTEDIIKAMK</sequence>
<dbReference type="EMBL" id="JAGZCZ010000001">
    <property type="protein sequence ID" value="MBS5518906.1"/>
    <property type="molecule type" value="Genomic_DNA"/>
</dbReference>
<comment type="caution">
    <text evidence="2">The sequence shown here is derived from an EMBL/GenBank/DDBJ whole genome shotgun (WGS) entry which is preliminary data.</text>
</comment>
<evidence type="ECO:0000313" key="2">
    <source>
        <dbReference type="EMBL" id="MBS5518906.1"/>
    </source>
</evidence>
<name>A0A943EC05_9FIRM</name>
<keyword evidence="1" id="KW-0732">Signal</keyword>
<feature type="chain" id="PRO_5038387482" evidence="1">
    <location>
        <begin position="19"/>
        <end position="134"/>
    </location>
</feature>
<dbReference type="PROSITE" id="PS51257">
    <property type="entry name" value="PROKAR_LIPOPROTEIN"/>
    <property type="match status" value="1"/>
</dbReference>